<name>A0A9R1NXK8_TRITD</name>
<evidence type="ECO:0000313" key="2">
    <source>
        <dbReference type="Proteomes" id="UP000324705"/>
    </source>
</evidence>
<evidence type="ECO:0000313" key="1">
    <source>
        <dbReference type="EMBL" id="VAH32822.1"/>
    </source>
</evidence>
<reference evidence="1 2" key="1">
    <citation type="submission" date="2017-09" db="EMBL/GenBank/DDBJ databases">
        <authorList>
            <consortium name="International Durum Wheat Genome Sequencing Consortium (IDWGSC)"/>
            <person name="Milanesi L."/>
        </authorList>
    </citation>
    <scope>NUCLEOTIDE SEQUENCE [LARGE SCALE GENOMIC DNA]</scope>
    <source>
        <strain evidence="2">cv. Svevo</strain>
    </source>
</reference>
<dbReference type="SUPFAM" id="SSF54001">
    <property type="entry name" value="Cysteine proteinases"/>
    <property type="match status" value="1"/>
</dbReference>
<dbReference type="PANTHER" id="PTHR36479">
    <property type="entry name" value="ULP_PROTEASE DOMAIN-CONTAINING PROTEIN"/>
    <property type="match status" value="1"/>
</dbReference>
<dbReference type="AlphaFoldDB" id="A0A9R1NXK8"/>
<gene>
    <name evidence="1" type="ORF">TRITD_2Av1G192700</name>
</gene>
<organism evidence="1 2">
    <name type="scientific">Triticum turgidum subsp. durum</name>
    <name type="common">Durum wheat</name>
    <name type="synonym">Triticum durum</name>
    <dbReference type="NCBI Taxonomy" id="4567"/>
    <lineage>
        <taxon>Eukaryota</taxon>
        <taxon>Viridiplantae</taxon>
        <taxon>Streptophyta</taxon>
        <taxon>Embryophyta</taxon>
        <taxon>Tracheophyta</taxon>
        <taxon>Spermatophyta</taxon>
        <taxon>Magnoliopsida</taxon>
        <taxon>Liliopsida</taxon>
        <taxon>Poales</taxon>
        <taxon>Poaceae</taxon>
        <taxon>BOP clade</taxon>
        <taxon>Pooideae</taxon>
        <taxon>Triticodae</taxon>
        <taxon>Triticeae</taxon>
        <taxon>Triticinae</taxon>
        <taxon>Triticum</taxon>
    </lineage>
</organism>
<dbReference type="EMBL" id="LT934113">
    <property type="protein sequence ID" value="VAH32822.1"/>
    <property type="molecule type" value="Genomic_DNA"/>
</dbReference>
<dbReference type="Proteomes" id="UP000324705">
    <property type="component" value="Chromosome 2A"/>
</dbReference>
<protein>
    <recommendedName>
        <fullName evidence="3">Ubiquitin-like protease family profile domain-containing protein</fullName>
    </recommendedName>
</protein>
<accession>A0A9R1NXK8</accession>
<sequence>MEWNTQELNGRFNKSNHLDRKDMIMFPILENLNPTKKKTSNHYWVFNLNIRDRIFEVLDSWRTLDDVDLDINARKIAATIRTMWDHHYHKSHIVLDDFSLVNIDVPKQNNEN</sequence>
<dbReference type="Gene3D" id="3.40.395.10">
    <property type="entry name" value="Adenoviral Proteinase, Chain A"/>
    <property type="match status" value="1"/>
</dbReference>
<proteinExistence type="predicted"/>
<dbReference type="InterPro" id="IPR038765">
    <property type="entry name" value="Papain-like_cys_pep_sf"/>
</dbReference>
<keyword evidence="2" id="KW-1185">Reference proteome</keyword>
<dbReference type="OMA" id="WVFNLNI"/>
<dbReference type="PANTHER" id="PTHR36479:SF10">
    <property type="entry name" value="UBIQUITIN-LIKE PROTEASE FAMILY PROFILE DOMAIN-CONTAINING PROTEIN"/>
    <property type="match status" value="1"/>
</dbReference>
<dbReference type="Gramene" id="TRITD2Av1G192700.1">
    <property type="protein sequence ID" value="TRITD2Av1G192700.1"/>
    <property type="gene ID" value="TRITD2Av1G192700"/>
</dbReference>
<evidence type="ECO:0008006" key="3">
    <source>
        <dbReference type="Google" id="ProtNLM"/>
    </source>
</evidence>